<dbReference type="PANTHER" id="PTHR32093">
    <property type="entry name" value="LEUCINE-RICH REPEAT EXTENSIN-LIKE PROTEIN 3-RELATED"/>
    <property type="match status" value="1"/>
</dbReference>
<dbReference type="Proteomes" id="UP001280121">
    <property type="component" value="Unassembled WGS sequence"/>
</dbReference>
<dbReference type="SUPFAM" id="SSF52058">
    <property type="entry name" value="L domain-like"/>
    <property type="match status" value="1"/>
</dbReference>
<sequence length="122" mass="13775">MVIEIIKIQNWYGKKFDFGNSPVSVIVLANKFHGCFPRSLSNMSETLNELVLTNNGLRFCLPIDIGLLKNLTVFDISYNKMMFELPENVREMVGLEKLNVAHNMFSGAIPESVYEVTGSDKV</sequence>
<dbReference type="AlphaFoldDB" id="A0AAD9TJF7"/>
<accession>A0AAD9TJF7</accession>
<dbReference type="InterPro" id="IPR032675">
    <property type="entry name" value="LRR_dom_sf"/>
</dbReference>
<keyword evidence="3" id="KW-0433">Leucine-rich repeat</keyword>
<organism evidence="6 7">
    <name type="scientific">Dipteronia dyeriana</name>
    <dbReference type="NCBI Taxonomy" id="168575"/>
    <lineage>
        <taxon>Eukaryota</taxon>
        <taxon>Viridiplantae</taxon>
        <taxon>Streptophyta</taxon>
        <taxon>Embryophyta</taxon>
        <taxon>Tracheophyta</taxon>
        <taxon>Spermatophyta</taxon>
        <taxon>Magnoliopsida</taxon>
        <taxon>eudicotyledons</taxon>
        <taxon>Gunneridae</taxon>
        <taxon>Pentapetalae</taxon>
        <taxon>rosids</taxon>
        <taxon>malvids</taxon>
        <taxon>Sapindales</taxon>
        <taxon>Sapindaceae</taxon>
        <taxon>Hippocastanoideae</taxon>
        <taxon>Acereae</taxon>
        <taxon>Dipteronia</taxon>
    </lineage>
</organism>
<dbReference type="EMBL" id="JANJYI010000009">
    <property type="protein sequence ID" value="KAK2637121.1"/>
    <property type="molecule type" value="Genomic_DNA"/>
</dbReference>
<protein>
    <submittedName>
        <fullName evidence="6">Uncharacterized protein</fullName>
    </submittedName>
</protein>
<dbReference type="InterPro" id="IPR001611">
    <property type="entry name" value="Leu-rich_rpt"/>
</dbReference>
<evidence type="ECO:0000256" key="3">
    <source>
        <dbReference type="ARBA" id="ARBA00022614"/>
    </source>
</evidence>
<evidence type="ECO:0000256" key="4">
    <source>
        <dbReference type="ARBA" id="ARBA00022729"/>
    </source>
</evidence>
<keyword evidence="2" id="KW-0964">Secreted</keyword>
<comment type="caution">
    <text evidence="6">The sequence shown here is derived from an EMBL/GenBank/DDBJ whole genome shotgun (WGS) entry which is preliminary data.</text>
</comment>
<dbReference type="GO" id="GO:0005576">
    <property type="term" value="C:extracellular region"/>
    <property type="evidence" value="ECO:0007669"/>
    <property type="project" value="UniProtKB-SubCell"/>
</dbReference>
<proteinExistence type="predicted"/>
<evidence type="ECO:0000313" key="7">
    <source>
        <dbReference type="Proteomes" id="UP001280121"/>
    </source>
</evidence>
<keyword evidence="4" id="KW-0732">Signal</keyword>
<evidence type="ECO:0000313" key="6">
    <source>
        <dbReference type="EMBL" id="KAK2637121.1"/>
    </source>
</evidence>
<dbReference type="PANTHER" id="PTHR32093:SF125">
    <property type="entry name" value="LEUCINE-RICH REPEAT-CONTAINING N-TERMINAL PLANT-TYPE DOMAIN-CONTAINING PROTEIN"/>
    <property type="match status" value="1"/>
</dbReference>
<gene>
    <name evidence="6" type="ORF">Ddye_031913</name>
</gene>
<evidence type="ECO:0000256" key="2">
    <source>
        <dbReference type="ARBA" id="ARBA00022525"/>
    </source>
</evidence>
<keyword evidence="5" id="KW-0677">Repeat</keyword>
<reference evidence="6" key="1">
    <citation type="journal article" date="2023" name="Plant J.">
        <title>Genome sequences and population genomics provide insights into the demographic history, inbreeding, and mutation load of two 'living fossil' tree species of Dipteronia.</title>
        <authorList>
            <person name="Feng Y."/>
            <person name="Comes H.P."/>
            <person name="Chen J."/>
            <person name="Zhu S."/>
            <person name="Lu R."/>
            <person name="Zhang X."/>
            <person name="Li P."/>
            <person name="Qiu J."/>
            <person name="Olsen K.M."/>
            <person name="Qiu Y."/>
        </authorList>
    </citation>
    <scope>NUCLEOTIDE SEQUENCE</scope>
    <source>
        <strain evidence="6">KIB01</strain>
    </source>
</reference>
<comment type="subcellular location">
    <subcellularLocation>
        <location evidence="1">Secreted</location>
    </subcellularLocation>
</comment>
<dbReference type="Pfam" id="PF00560">
    <property type="entry name" value="LRR_1"/>
    <property type="match status" value="1"/>
</dbReference>
<name>A0AAD9TJF7_9ROSI</name>
<dbReference type="Gene3D" id="3.80.10.10">
    <property type="entry name" value="Ribonuclease Inhibitor"/>
    <property type="match status" value="1"/>
</dbReference>
<dbReference type="InterPro" id="IPR051582">
    <property type="entry name" value="LRR_extensin-like_regulator"/>
</dbReference>
<evidence type="ECO:0000256" key="5">
    <source>
        <dbReference type="ARBA" id="ARBA00022737"/>
    </source>
</evidence>
<keyword evidence="7" id="KW-1185">Reference proteome</keyword>
<evidence type="ECO:0000256" key="1">
    <source>
        <dbReference type="ARBA" id="ARBA00004613"/>
    </source>
</evidence>